<dbReference type="InterPro" id="IPR036291">
    <property type="entry name" value="NAD(P)-bd_dom_sf"/>
</dbReference>
<name>A0A0G1LMV7_9BACT</name>
<organism evidence="4 5">
    <name type="scientific">Candidatus Collierbacteria bacterium GW2011_GWC2_45_15</name>
    <dbReference type="NCBI Taxonomy" id="1618394"/>
    <lineage>
        <taxon>Bacteria</taxon>
        <taxon>Candidatus Collieribacteriota</taxon>
    </lineage>
</organism>
<evidence type="ECO:0000256" key="1">
    <source>
        <dbReference type="ARBA" id="ARBA00010944"/>
    </source>
</evidence>
<proteinExistence type="inferred from homology"/>
<evidence type="ECO:0000259" key="3">
    <source>
        <dbReference type="Pfam" id="PF04321"/>
    </source>
</evidence>
<dbReference type="GO" id="GO:0019305">
    <property type="term" value="P:dTDP-rhamnose biosynthetic process"/>
    <property type="evidence" value="ECO:0007669"/>
    <property type="project" value="UniProtKB-UniPathway"/>
</dbReference>
<accession>A0A0G1LMV7</accession>
<dbReference type="SUPFAM" id="SSF51735">
    <property type="entry name" value="NAD(P)-binding Rossmann-fold domains"/>
    <property type="match status" value="1"/>
</dbReference>
<sequence length="295" mass="33395">MEKILVTGANGLVGSRFIELSKNKYKFLTPNLPDFDITDVDSVYKTLLDFSPDWVINFAAFTDVNAAESQPHDESSLAWKVNVNGVENLVNAFLSDKIIHISTDMIFSGDLSQPGPFDEYDKTQEDPLKLTWYGYTKNQAEKVILKHGGSILRIIYPVRAHFPQKLDYIRAALARYKEGKMYPLFYDQQIGIAFIDEISETLNQIVEQDARGIFHASSDTTNPLDLITYTLEQLGEEPKLEKASIVEFLKTQPNPYRYPQFGGLRVVSTESELGVHFSTWQTVVEKLIAQGLSLE</sequence>
<dbReference type="PANTHER" id="PTHR10491">
    <property type="entry name" value="DTDP-4-DEHYDRORHAMNOSE REDUCTASE"/>
    <property type="match status" value="1"/>
</dbReference>
<keyword evidence="2" id="KW-0521">NADP</keyword>
<evidence type="ECO:0000256" key="2">
    <source>
        <dbReference type="RuleBase" id="RU364082"/>
    </source>
</evidence>
<keyword evidence="2" id="KW-0560">Oxidoreductase</keyword>
<dbReference type="InterPro" id="IPR005913">
    <property type="entry name" value="dTDP_dehydrorham_reduct"/>
</dbReference>
<dbReference type="UniPathway" id="UPA00124"/>
<dbReference type="Proteomes" id="UP000034214">
    <property type="component" value="Unassembled WGS sequence"/>
</dbReference>
<protein>
    <recommendedName>
        <fullName evidence="2">dTDP-4-dehydrorhamnose reductase</fullName>
        <ecNumber evidence="2">1.1.1.133</ecNumber>
    </recommendedName>
</protein>
<reference evidence="4 5" key="1">
    <citation type="journal article" date="2015" name="Nature">
        <title>rRNA introns, odd ribosomes, and small enigmatic genomes across a large radiation of phyla.</title>
        <authorList>
            <person name="Brown C.T."/>
            <person name="Hug L.A."/>
            <person name="Thomas B.C."/>
            <person name="Sharon I."/>
            <person name="Castelle C.J."/>
            <person name="Singh A."/>
            <person name="Wilkins M.J."/>
            <person name="Williams K.H."/>
            <person name="Banfield J.F."/>
        </authorList>
    </citation>
    <scope>NUCLEOTIDE SEQUENCE [LARGE SCALE GENOMIC DNA]</scope>
</reference>
<feature type="domain" description="RmlD-like substrate binding" evidence="3">
    <location>
        <begin position="3"/>
        <end position="290"/>
    </location>
</feature>
<gene>
    <name evidence="4" type="ORF">UW99_C0041G0005</name>
</gene>
<comment type="caution">
    <text evidence="4">The sequence shown here is derived from an EMBL/GenBank/DDBJ whole genome shotgun (WGS) entry which is preliminary data.</text>
</comment>
<dbReference type="PANTHER" id="PTHR10491:SF4">
    <property type="entry name" value="METHIONINE ADENOSYLTRANSFERASE 2 SUBUNIT BETA"/>
    <property type="match status" value="1"/>
</dbReference>
<dbReference type="GO" id="GO:0008831">
    <property type="term" value="F:dTDP-4-dehydrorhamnose reductase activity"/>
    <property type="evidence" value="ECO:0007669"/>
    <property type="project" value="UniProtKB-EC"/>
</dbReference>
<dbReference type="EC" id="1.1.1.133" evidence="2"/>
<comment type="function">
    <text evidence="2">Catalyzes the reduction of dTDP-6-deoxy-L-lyxo-4-hexulose to yield dTDP-L-rhamnose.</text>
</comment>
<dbReference type="Gene3D" id="3.90.25.10">
    <property type="entry name" value="UDP-galactose 4-epimerase, domain 1"/>
    <property type="match status" value="1"/>
</dbReference>
<dbReference type="InterPro" id="IPR029903">
    <property type="entry name" value="RmlD-like-bd"/>
</dbReference>
<dbReference type="Pfam" id="PF04321">
    <property type="entry name" value="RmlD_sub_bind"/>
    <property type="match status" value="1"/>
</dbReference>
<comment type="similarity">
    <text evidence="1 2">Belongs to the dTDP-4-dehydrorhamnose reductase family.</text>
</comment>
<evidence type="ECO:0000313" key="5">
    <source>
        <dbReference type="Proteomes" id="UP000034214"/>
    </source>
</evidence>
<dbReference type="EMBL" id="LCKM01000041">
    <property type="protein sequence ID" value="KKT97050.1"/>
    <property type="molecule type" value="Genomic_DNA"/>
</dbReference>
<dbReference type="GO" id="GO:0005829">
    <property type="term" value="C:cytosol"/>
    <property type="evidence" value="ECO:0007669"/>
    <property type="project" value="TreeGrafter"/>
</dbReference>
<comment type="pathway">
    <text evidence="2">Carbohydrate biosynthesis; dTDP-L-rhamnose biosynthesis.</text>
</comment>
<evidence type="ECO:0000313" key="4">
    <source>
        <dbReference type="EMBL" id="KKT97050.1"/>
    </source>
</evidence>
<dbReference type="AlphaFoldDB" id="A0A0G1LMV7"/>
<dbReference type="Gene3D" id="3.40.50.720">
    <property type="entry name" value="NAD(P)-binding Rossmann-like Domain"/>
    <property type="match status" value="1"/>
</dbReference>